<dbReference type="STRING" id="29364.SAMN04487772_10846"/>
<keyword evidence="1" id="KW-0812">Transmembrane</keyword>
<dbReference type="Proteomes" id="UP000199800">
    <property type="component" value="Unassembled WGS sequence"/>
</dbReference>
<dbReference type="RefSeq" id="WP_092477527.1">
    <property type="nucleotide sequence ID" value="NZ_FOHN01000008.1"/>
</dbReference>
<evidence type="ECO:0000313" key="3">
    <source>
        <dbReference type="Proteomes" id="UP000199800"/>
    </source>
</evidence>
<keyword evidence="1" id="KW-1133">Transmembrane helix</keyword>
<feature type="transmembrane region" description="Helical" evidence="1">
    <location>
        <begin position="20"/>
        <end position="40"/>
    </location>
</feature>
<keyword evidence="3" id="KW-1185">Reference proteome</keyword>
<sequence length="210" mass="23967">MKRTIKSDRTISCQKYFLELAGTSILLIVAVVLLCSGMVLNPFRVAEVKREEDIKKAYQKHISYVKMTNQTLVFTRYYKMDSKGKAAYNCYMTTGFDTRYFVFIPVEGTADKDGKTIEKISNCDLVGRLCKDKRLMDTVASDYKVTTEHFIEECSVSQIIIDEAGAKRKEVLIIWIALFGLLSSYILYVLVVLFVNRGMGGKQNEKSKEQ</sequence>
<dbReference type="AlphaFoldDB" id="A0A1I0BQF7"/>
<accession>A0A1I0BQF7</accession>
<evidence type="ECO:0000256" key="1">
    <source>
        <dbReference type="SAM" id="Phobius"/>
    </source>
</evidence>
<gene>
    <name evidence="2" type="ORF">SAMN04487772_10846</name>
</gene>
<dbReference type="OrthoDB" id="9853632at2"/>
<keyword evidence="1" id="KW-0472">Membrane</keyword>
<dbReference type="EMBL" id="FOHN01000008">
    <property type="protein sequence ID" value="SET09128.1"/>
    <property type="molecule type" value="Genomic_DNA"/>
</dbReference>
<organism evidence="2 3">
    <name type="scientific">[Clostridium] polysaccharolyticum</name>
    <dbReference type="NCBI Taxonomy" id="29364"/>
    <lineage>
        <taxon>Bacteria</taxon>
        <taxon>Bacillati</taxon>
        <taxon>Bacillota</taxon>
        <taxon>Clostridia</taxon>
        <taxon>Lachnospirales</taxon>
        <taxon>Lachnospiraceae</taxon>
    </lineage>
</organism>
<feature type="transmembrane region" description="Helical" evidence="1">
    <location>
        <begin position="172"/>
        <end position="195"/>
    </location>
</feature>
<proteinExistence type="predicted"/>
<reference evidence="2 3" key="1">
    <citation type="submission" date="2016-10" db="EMBL/GenBank/DDBJ databases">
        <authorList>
            <person name="de Groot N.N."/>
        </authorList>
    </citation>
    <scope>NUCLEOTIDE SEQUENCE [LARGE SCALE GENOMIC DNA]</scope>
    <source>
        <strain evidence="2 3">DSM 1801</strain>
    </source>
</reference>
<protein>
    <submittedName>
        <fullName evidence="2">Uncharacterized protein</fullName>
    </submittedName>
</protein>
<evidence type="ECO:0000313" key="2">
    <source>
        <dbReference type="EMBL" id="SET09128.1"/>
    </source>
</evidence>
<name>A0A1I0BQF7_9FIRM</name>